<comment type="caution">
    <text evidence="2">The sequence shown here is derived from an EMBL/GenBank/DDBJ whole genome shotgun (WGS) entry which is preliminary data.</text>
</comment>
<gene>
    <name evidence="2" type="ORF">AYJ54_07910</name>
</gene>
<feature type="compositionally biased region" description="Basic and acidic residues" evidence="1">
    <location>
        <begin position="33"/>
        <end position="43"/>
    </location>
</feature>
<evidence type="ECO:0000256" key="1">
    <source>
        <dbReference type="SAM" id="MobiDB-lite"/>
    </source>
</evidence>
<proteinExistence type="predicted"/>
<feature type="region of interest" description="Disordered" evidence="1">
    <location>
        <begin position="22"/>
        <end position="48"/>
    </location>
</feature>
<dbReference type="EMBL" id="LUUB01000045">
    <property type="protein sequence ID" value="OAF11776.1"/>
    <property type="molecule type" value="Genomic_DNA"/>
</dbReference>
<dbReference type="RefSeq" id="WP_063699196.1">
    <property type="nucleotide sequence ID" value="NZ_LUUB01000045.1"/>
</dbReference>
<keyword evidence="3" id="KW-1185">Reference proteome</keyword>
<sequence length="65" mass="6795">MMGLSAAGGAMMRMGGFGLGGSLAQQVQSETDEERRRRERELAAQRAGMSPAGRALAYGGAMLSF</sequence>
<evidence type="ECO:0000313" key="2">
    <source>
        <dbReference type="EMBL" id="OAF11776.1"/>
    </source>
</evidence>
<dbReference type="STRING" id="1505087.AYJ54_07910"/>
<dbReference type="AlphaFoldDB" id="A0A176YYB8"/>
<accession>A0A176YYB8</accession>
<dbReference type="Proteomes" id="UP000076959">
    <property type="component" value="Unassembled WGS sequence"/>
</dbReference>
<name>A0A176YYB8_9BRAD</name>
<reference evidence="2 3" key="1">
    <citation type="submission" date="2016-03" db="EMBL/GenBank/DDBJ databases">
        <title>Draft Genome Sequence of the Strain BR 10245 (Bradyrhizobium sp.) isolated from nodules of Centrolobium paraense.</title>
        <authorList>
            <person name="Simoes-Araujo J.L.Sr."/>
            <person name="Barauna A.C."/>
            <person name="Silva K."/>
            <person name="Zilli J.E."/>
        </authorList>
    </citation>
    <scope>NUCLEOTIDE SEQUENCE [LARGE SCALE GENOMIC DNA]</scope>
    <source>
        <strain evidence="2 3">BR 10245</strain>
    </source>
</reference>
<organism evidence="2 3">
    <name type="scientific">Bradyrhizobium centrolobii</name>
    <dbReference type="NCBI Taxonomy" id="1505087"/>
    <lineage>
        <taxon>Bacteria</taxon>
        <taxon>Pseudomonadati</taxon>
        <taxon>Pseudomonadota</taxon>
        <taxon>Alphaproteobacteria</taxon>
        <taxon>Hyphomicrobiales</taxon>
        <taxon>Nitrobacteraceae</taxon>
        <taxon>Bradyrhizobium</taxon>
    </lineage>
</organism>
<protein>
    <submittedName>
        <fullName evidence="2">Uncharacterized protein</fullName>
    </submittedName>
</protein>
<evidence type="ECO:0000313" key="3">
    <source>
        <dbReference type="Proteomes" id="UP000076959"/>
    </source>
</evidence>